<proteinExistence type="predicted"/>
<sequence>MAITNSDLALRIAALVDRWNTRENQLRLMLTQPTGTVIVTDGLEQNHVLPSFPQLQLDVTRLVAEASGGVAEAYAHANTALQHRNAAGQAADAAAASASSAEQTALQAAEDAAAVIVTVNAARDAAAGSATAASGSATSAAGSAQEAASSATTANTHRTAAALSADAAADSQSAASASATAADTQAGIATAAKAAAEAARDKARLWSSAPNGTPVEPGEFSAKHWASQAAAAVTGTLVYMGGWDASSGAYPTPAQKGYFYKVTTGGTHGGYEFNVGDQIVHNGSSWDVIDNTERVASVNGKSGAVVLVAADIGGLGSLATRNTVSWLTDVTNRPDTMAPSQHNHPISEVTGLTTALDAKAPLANPSLTGLVTAVGGRVLLTAPAGQNSLIQLADQAGLNKGAVFWSRSDDSVRLRRYNAAGDSAAEEFSVLPGGFRLNANITNQQTATSYTAMSCLNVNGVEVQMTANANSEGRLMVTTNHDLVFYTNSAERMRIASDGHIRIIKNNAAISNNSFGNGHLELRTDDFSLPSIGFHRSGADASIIYWNGSRYRTRNNSNVDRQIAEEGADATFRDVIANRDGSTGVIWFGPPSQNRYLYYTGAFYEMPGAGLRINGGPTLTSEGGVFRIEGQVRAFNRYQTLAANGTAWVDQPRTFVSSGDPGGQAQDGDVWIQF</sequence>
<gene>
    <name evidence="1" type="ORF">AZ78_1306</name>
</gene>
<evidence type="ECO:0000313" key="1">
    <source>
        <dbReference type="EMBL" id="KWS03757.1"/>
    </source>
</evidence>
<dbReference type="RefSeq" id="WP_051547565.1">
    <property type="nucleotide sequence ID" value="NZ_JAJA02000001.1"/>
</dbReference>
<evidence type="ECO:0000313" key="2">
    <source>
        <dbReference type="Proteomes" id="UP000023435"/>
    </source>
</evidence>
<accession>A0A120AFZ1</accession>
<name>A0A120AFZ1_9GAMM</name>
<dbReference type="EMBL" id="JAJA02000001">
    <property type="protein sequence ID" value="KWS03757.1"/>
    <property type="molecule type" value="Genomic_DNA"/>
</dbReference>
<reference evidence="1 2" key="1">
    <citation type="journal article" date="2014" name="Genome Announc.">
        <title>Draft Genome Sequence of Lysobacter capsici AZ78, a Bacterium Antagonistic to Plant-Pathogenic Oomycetes.</title>
        <authorList>
            <person name="Puopolo G."/>
            <person name="Sonego P."/>
            <person name="Engelen K."/>
            <person name="Pertot I."/>
        </authorList>
    </citation>
    <scope>NUCLEOTIDE SEQUENCE [LARGE SCALE GENOMIC DNA]</scope>
    <source>
        <strain evidence="1 2">AZ78</strain>
    </source>
</reference>
<dbReference type="OrthoDB" id="9810174at2"/>
<dbReference type="AlphaFoldDB" id="A0A120AFZ1"/>
<comment type="caution">
    <text evidence="1">The sequence shown here is derived from an EMBL/GenBank/DDBJ whole genome shotgun (WGS) entry which is preliminary data.</text>
</comment>
<dbReference type="Proteomes" id="UP000023435">
    <property type="component" value="Unassembled WGS sequence"/>
</dbReference>
<protein>
    <submittedName>
        <fullName evidence="1">Phage tail fiber protein</fullName>
    </submittedName>
</protein>
<organism evidence="1 2">
    <name type="scientific">Lysobacter capsici AZ78</name>
    <dbReference type="NCBI Taxonomy" id="1444315"/>
    <lineage>
        <taxon>Bacteria</taxon>
        <taxon>Pseudomonadati</taxon>
        <taxon>Pseudomonadota</taxon>
        <taxon>Gammaproteobacteria</taxon>
        <taxon>Lysobacterales</taxon>
        <taxon>Lysobacteraceae</taxon>
        <taxon>Lysobacter</taxon>
    </lineage>
</organism>
<keyword evidence="2" id="KW-1185">Reference proteome</keyword>